<sequence>MQLAKSEFRLDGVYVFVCLSRTGEPRQNFKVLASGQRRQHLQTVGNFLLATFENLSNLLLSAELQARPHQHLLDMP</sequence>
<reference evidence="1" key="1">
    <citation type="submission" date="2018-11" db="EMBL/GenBank/DDBJ databases">
        <authorList>
            <consortium name="Pathogen Informatics"/>
        </authorList>
    </citation>
    <scope>NUCLEOTIDE SEQUENCE</scope>
</reference>
<evidence type="ECO:0000313" key="2">
    <source>
        <dbReference type="Proteomes" id="UP000784294"/>
    </source>
</evidence>
<dbReference type="EMBL" id="CAAALY010247856">
    <property type="protein sequence ID" value="VEL34533.1"/>
    <property type="molecule type" value="Genomic_DNA"/>
</dbReference>
<gene>
    <name evidence="1" type="ORF">PXEA_LOCUS27973</name>
</gene>
<keyword evidence="2" id="KW-1185">Reference proteome</keyword>
<protein>
    <submittedName>
        <fullName evidence="1">Uncharacterized protein</fullName>
    </submittedName>
</protein>
<dbReference type="Proteomes" id="UP000784294">
    <property type="component" value="Unassembled WGS sequence"/>
</dbReference>
<accession>A0A448XEB6</accession>
<comment type="caution">
    <text evidence="1">The sequence shown here is derived from an EMBL/GenBank/DDBJ whole genome shotgun (WGS) entry which is preliminary data.</text>
</comment>
<name>A0A448XEB6_9PLAT</name>
<organism evidence="1 2">
    <name type="scientific">Protopolystoma xenopodis</name>
    <dbReference type="NCBI Taxonomy" id="117903"/>
    <lineage>
        <taxon>Eukaryota</taxon>
        <taxon>Metazoa</taxon>
        <taxon>Spiralia</taxon>
        <taxon>Lophotrochozoa</taxon>
        <taxon>Platyhelminthes</taxon>
        <taxon>Monogenea</taxon>
        <taxon>Polyopisthocotylea</taxon>
        <taxon>Polystomatidea</taxon>
        <taxon>Polystomatidae</taxon>
        <taxon>Protopolystoma</taxon>
    </lineage>
</organism>
<dbReference type="AlphaFoldDB" id="A0A448XEB6"/>
<evidence type="ECO:0000313" key="1">
    <source>
        <dbReference type="EMBL" id="VEL34533.1"/>
    </source>
</evidence>
<proteinExistence type="predicted"/>